<dbReference type="InterPro" id="IPR034139">
    <property type="entry name" value="TOPRIM_OLD"/>
</dbReference>
<dbReference type="CDD" id="cd01026">
    <property type="entry name" value="TOPRIM_OLD"/>
    <property type="match status" value="1"/>
</dbReference>
<dbReference type="AlphaFoldDB" id="A0A0U3EBA1"/>
<evidence type="ECO:0000313" key="3">
    <source>
        <dbReference type="EMBL" id="ALV28817.1"/>
    </source>
</evidence>
<dbReference type="Proteomes" id="UP000064921">
    <property type="component" value="Chromosome"/>
</dbReference>
<dbReference type="InterPro" id="IPR041685">
    <property type="entry name" value="AAA_GajA/Old/RecF-like"/>
</dbReference>
<dbReference type="KEGG" id="pphr:APZ00_18625"/>
<evidence type="ECO:0000313" key="4">
    <source>
        <dbReference type="Proteomes" id="UP000064921"/>
    </source>
</evidence>
<dbReference type="InterPro" id="IPR027417">
    <property type="entry name" value="P-loop_NTPase"/>
</dbReference>
<keyword evidence="3" id="KW-0255">Endonuclease</keyword>
<dbReference type="InterPro" id="IPR051396">
    <property type="entry name" value="Bact_Antivir_Def_Nuclease"/>
</dbReference>
<proteinExistence type="predicted"/>
<gene>
    <name evidence="3" type="ORF">APZ00_18625</name>
</gene>
<accession>A0A0U3EBA1</accession>
<name>A0A0U3EBA1_9HYPH</name>
<evidence type="ECO:0000259" key="1">
    <source>
        <dbReference type="Pfam" id="PF13175"/>
    </source>
</evidence>
<dbReference type="PANTHER" id="PTHR43581:SF4">
    <property type="entry name" value="ATP_GTP PHOSPHATASE"/>
    <property type="match status" value="1"/>
</dbReference>
<dbReference type="Gene3D" id="3.40.50.300">
    <property type="entry name" value="P-loop containing nucleotide triphosphate hydrolases"/>
    <property type="match status" value="1"/>
</dbReference>
<keyword evidence="4" id="KW-1185">Reference proteome</keyword>
<dbReference type="STRING" id="121719.APZ00_18625"/>
<keyword evidence="3" id="KW-0378">Hydrolase</keyword>
<dbReference type="RefSeq" id="WP_058899817.1">
    <property type="nucleotide sequence ID" value="NZ_CP013068.1"/>
</dbReference>
<dbReference type="Pfam" id="PF20469">
    <property type="entry name" value="OLD-like_TOPRIM"/>
    <property type="match status" value="1"/>
</dbReference>
<dbReference type="GO" id="GO:0004519">
    <property type="term" value="F:endonuclease activity"/>
    <property type="evidence" value="ECO:0007669"/>
    <property type="project" value="UniProtKB-KW"/>
</dbReference>
<sequence length="676" mass="73919">MQLDRARIKNFRSLRDVDVSFGAHTAFIGGNGAGKSSILKAIEKFYSTSKSCEADDFFGRDQTKPIEIELTFNQLGDQELAAFEGRVRDGKLVVTRIFDGSASSGRYQGLVKQIPDFASIRMHASAVAKRTAYSDLRKNNPLYAELPNASSAAAVDQALGEWEDTHPDQLVLLPDDGQFFGFQNNSRGKLQRHTSFVFIPAVREASADAADGKTSVIGKLLELLVRSQILQRPDIVAFKAKMTEAYQALVSAENMPELGALAGTLTADLRGLYQDAEVSLNWREIGEMPVPLPMADVFLKDDGFGGPVDRQGHGLQRAFIFTLLQHLARTAVPEADNGVAEGEVRGGDGAPAAEAVQAPTLILAIEEPELYQHPTKQRHFAEVLRGLSSGTLPGVQGHTQVIFGSHSPMFISMGKADEVRLTRRSPSLDCEFKQCTVQALDLATVAQRLERGWGKPAGTFSVETLVPRLHILGAELAEGFFANGVILVEGRSDKAALTATARMLGVSFEAAGIAILSAEGKANLDRPYVIFRELGIPTFMLWDCDQQLPADKRTPAIDLALSKLVKPDDHFDAEPNHDLISDCYAHFEKTLEHKLKDDLTPAVHAACLADACAKFSVQLSKDTQKIPEVVYQTLLNAKEHGRESDMLKNLVRAMWRFFRNEEIEEPPHAQASAAST</sequence>
<evidence type="ECO:0000259" key="2">
    <source>
        <dbReference type="Pfam" id="PF20469"/>
    </source>
</evidence>
<dbReference type="Pfam" id="PF13175">
    <property type="entry name" value="AAA_15"/>
    <property type="match status" value="1"/>
</dbReference>
<feature type="domain" description="OLD protein-like TOPRIM" evidence="2">
    <location>
        <begin position="480"/>
        <end position="545"/>
    </location>
</feature>
<dbReference type="SUPFAM" id="SSF52540">
    <property type="entry name" value="P-loop containing nucleoside triphosphate hydrolases"/>
    <property type="match status" value="2"/>
</dbReference>
<organism evidence="3 4">
    <name type="scientific">Pannonibacter phragmitetus</name>
    <dbReference type="NCBI Taxonomy" id="121719"/>
    <lineage>
        <taxon>Bacteria</taxon>
        <taxon>Pseudomonadati</taxon>
        <taxon>Pseudomonadota</taxon>
        <taxon>Alphaproteobacteria</taxon>
        <taxon>Hyphomicrobiales</taxon>
        <taxon>Stappiaceae</taxon>
        <taxon>Pannonibacter</taxon>
    </lineage>
</organism>
<dbReference type="PANTHER" id="PTHR43581">
    <property type="entry name" value="ATP/GTP PHOSPHATASE"/>
    <property type="match status" value="1"/>
</dbReference>
<protein>
    <submittedName>
        <fullName evidence="3">ATP-dependent endonuclease</fullName>
    </submittedName>
</protein>
<dbReference type="EMBL" id="CP013068">
    <property type="protein sequence ID" value="ALV28817.1"/>
    <property type="molecule type" value="Genomic_DNA"/>
</dbReference>
<feature type="domain" description="Endonuclease GajA/Old nuclease/RecF-like AAA" evidence="1">
    <location>
        <begin position="1"/>
        <end position="411"/>
    </location>
</feature>
<keyword evidence="3" id="KW-0540">Nuclease</keyword>
<reference evidence="3 4" key="1">
    <citation type="submission" date="2015-10" db="EMBL/GenBank/DDBJ databases">
        <title>The world's first case of liver abscess caused by Pannonibacter phragmitetus.</title>
        <authorList>
            <person name="Ming D."/>
            <person name="Wang M."/>
            <person name="Zhou Y."/>
            <person name="Jiang T."/>
            <person name="Hu S."/>
        </authorList>
    </citation>
    <scope>NUCLEOTIDE SEQUENCE [LARGE SCALE GENOMIC DNA]</scope>
    <source>
        <strain evidence="3 4">31801</strain>
    </source>
</reference>